<comment type="caution">
    <text evidence="3">The sequence shown here is derived from an EMBL/GenBank/DDBJ whole genome shotgun (WGS) entry which is preliminary data.</text>
</comment>
<protein>
    <submittedName>
        <fullName evidence="3">Uncharacterized protein</fullName>
    </submittedName>
</protein>
<keyword evidence="2" id="KW-0472">Membrane</keyword>
<keyword evidence="2" id="KW-0812">Transmembrane</keyword>
<evidence type="ECO:0000313" key="3">
    <source>
        <dbReference type="EMBL" id="OCB85060.1"/>
    </source>
</evidence>
<feature type="compositionally biased region" description="Basic and acidic residues" evidence="1">
    <location>
        <begin position="99"/>
        <end position="112"/>
    </location>
</feature>
<dbReference type="Proteomes" id="UP000757232">
    <property type="component" value="Unassembled WGS sequence"/>
</dbReference>
<name>A0A9Q5HSA0_SANBA</name>
<gene>
    <name evidence="3" type="ORF">A7U60_g8018</name>
</gene>
<keyword evidence="2" id="KW-1133">Transmembrane helix</keyword>
<feature type="compositionally biased region" description="Polar residues" evidence="1">
    <location>
        <begin position="753"/>
        <end position="763"/>
    </location>
</feature>
<keyword evidence="4" id="KW-1185">Reference proteome</keyword>
<reference evidence="3" key="1">
    <citation type="submission" date="2016-06" db="EMBL/GenBank/DDBJ databases">
        <title>Draft Genome sequence of the fungus Inonotus baumii.</title>
        <authorList>
            <person name="Zhu H."/>
            <person name="Lin W."/>
        </authorList>
    </citation>
    <scope>NUCLEOTIDE SEQUENCE</scope>
    <source>
        <strain evidence="3">821</strain>
    </source>
</reference>
<proteinExistence type="predicted"/>
<feature type="transmembrane region" description="Helical" evidence="2">
    <location>
        <begin position="1035"/>
        <end position="1057"/>
    </location>
</feature>
<accession>A0A9Q5HSA0</accession>
<feature type="compositionally biased region" description="Polar residues" evidence="1">
    <location>
        <begin position="682"/>
        <end position="708"/>
    </location>
</feature>
<evidence type="ECO:0000256" key="1">
    <source>
        <dbReference type="SAM" id="MobiDB-lite"/>
    </source>
</evidence>
<feature type="compositionally biased region" description="Low complexity" evidence="1">
    <location>
        <begin position="197"/>
        <end position="208"/>
    </location>
</feature>
<organism evidence="3 4">
    <name type="scientific">Sanghuangporus baumii</name>
    <name type="common">Phellinus baumii</name>
    <dbReference type="NCBI Taxonomy" id="108892"/>
    <lineage>
        <taxon>Eukaryota</taxon>
        <taxon>Fungi</taxon>
        <taxon>Dikarya</taxon>
        <taxon>Basidiomycota</taxon>
        <taxon>Agaricomycotina</taxon>
        <taxon>Agaricomycetes</taxon>
        <taxon>Hymenochaetales</taxon>
        <taxon>Hymenochaetaceae</taxon>
        <taxon>Sanghuangporus</taxon>
    </lineage>
</organism>
<dbReference type="EMBL" id="LNZH02000212">
    <property type="protein sequence ID" value="OCB85060.1"/>
    <property type="molecule type" value="Genomic_DNA"/>
</dbReference>
<feature type="region of interest" description="Disordered" evidence="1">
    <location>
        <begin position="676"/>
        <end position="764"/>
    </location>
</feature>
<dbReference type="AlphaFoldDB" id="A0A9Q5HSA0"/>
<sequence>MADPVIEGRSGGSVDKRSKADSEGHRWFRLPKKESSKSKEKPKPSDERLRRAIAASELERRGSDAPTIHTVRSSASQNTSRSNASNNTIVSNASRGSGRSRETGRDEGEKNQRTPRKLQKRNVPAEVRRRQEEMRMPLHASSSSTSPRNLSKNDGSRPSSPASGTSERSNHSISVTTYRRAEPRNQASSSRAPVNLVGTSAPSSSVSVEDSHAALSSLYRVQFVDIPEGRPDQKGETKSGRGNLTRFLSFERKGKRKDAQISAKITDEWKSLLDKIKKLEGKLNASGRPRNDIRGVLTRRSSRESNAERKEDRHERRVERIKRFLVHLRDWVEPAMSDLALLGFRGTRLGDSIIGPLGAVFASCSGVLHWVIEALQKVRINKELCDLHLDNCIDELETVTYYVKTGVDTSEKTMHLLSDHVKKISETATPSSHCERIYEQIDEYKNANFFARFVLREKYYEDISRAGSLVSVKTKEMQLFILIRSLAITMEERAQRERNHKQVMDVLHEMSKEITGLRKDVDTIVKGIISGNMRAEALKLSDASKFKTRGSETVTELERLTREYKEEADRIVREREVEERKDDYKLELREIHLKLAELDKETHILRVLQIPEKEIPNALEELSKEASRTEEQLKRNDSSSAKGQGVKDLETTLLNARLDFARRAIQKLNFIHKGKGRAKDSVSISTDRTGDVSSRTGSPDWSAPNSRRGSVVDLRLMSPIIEEYGGRKRHEKSRPDTPELQPEEVGTTRHENGQNQSRGTAQYKNAEVQTIEEELARRRHLRDFLPEQVRGPADTEELNARKFAKTLVHEYDTKLEYPLWSPTTRCELGDIGMIDFHGTFVKLFNAQEIPHALQGTYPRYHRFDDAKLRTPLNWFRDYEEDIFDYYSKRHQYLQKNNLVMGEILLLILNLPSKATKNLGNVVTGKLEAQNYAFLINHKQCRDEIRFYVFSRPHKDRKWGDFAIFKGKDTNWMRRTTVHNTKRLDPERSTARVSTVRGEAWKRKTHCVIKKKNAPGYQRRLDYQCLKDSGYDHTTAIFGFFAIIVIIKWNNIWLWGYLEREEEQLLQINGQKLRRYVT</sequence>
<feature type="compositionally biased region" description="Basic and acidic residues" evidence="1">
    <location>
        <begin position="623"/>
        <end position="637"/>
    </location>
</feature>
<evidence type="ECO:0000313" key="4">
    <source>
        <dbReference type="Proteomes" id="UP000757232"/>
    </source>
</evidence>
<feature type="compositionally biased region" description="Basic and acidic residues" evidence="1">
    <location>
        <begin position="126"/>
        <end position="136"/>
    </location>
</feature>
<evidence type="ECO:0000256" key="2">
    <source>
        <dbReference type="SAM" id="Phobius"/>
    </source>
</evidence>
<feature type="compositionally biased region" description="Polar residues" evidence="1">
    <location>
        <begin position="70"/>
        <end position="93"/>
    </location>
</feature>
<feature type="compositionally biased region" description="Polar residues" evidence="1">
    <location>
        <begin position="140"/>
        <end position="177"/>
    </location>
</feature>
<feature type="region of interest" description="Disordered" evidence="1">
    <location>
        <begin position="290"/>
        <end position="313"/>
    </location>
</feature>
<feature type="compositionally biased region" description="Basic and acidic residues" evidence="1">
    <location>
        <begin position="301"/>
        <end position="313"/>
    </location>
</feature>
<feature type="region of interest" description="Disordered" evidence="1">
    <location>
        <begin position="1"/>
        <end position="208"/>
    </location>
</feature>
<feature type="region of interest" description="Disordered" evidence="1">
    <location>
        <begin position="623"/>
        <end position="645"/>
    </location>
</feature>
<feature type="compositionally biased region" description="Basic and acidic residues" evidence="1">
    <location>
        <begin position="14"/>
        <end position="50"/>
    </location>
</feature>